<name>A0A165Q0G5_9APHY</name>
<gene>
    <name evidence="2" type="ORF">DAEQUDRAFT_312951</name>
</gene>
<accession>A0A165Q0G5</accession>
<keyword evidence="3" id="KW-1185">Reference proteome</keyword>
<dbReference type="AlphaFoldDB" id="A0A165Q0G5"/>
<dbReference type="Proteomes" id="UP000076727">
    <property type="component" value="Unassembled WGS sequence"/>
</dbReference>
<feature type="transmembrane region" description="Helical" evidence="1">
    <location>
        <begin position="38"/>
        <end position="55"/>
    </location>
</feature>
<evidence type="ECO:0000256" key="1">
    <source>
        <dbReference type="SAM" id="Phobius"/>
    </source>
</evidence>
<reference evidence="2 3" key="1">
    <citation type="journal article" date="2016" name="Mol. Biol. Evol.">
        <title>Comparative Genomics of Early-Diverging Mushroom-Forming Fungi Provides Insights into the Origins of Lignocellulose Decay Capabilities.</title>
        <authorList>
            <person name="Nagy L.G."/>
            <person name="Riley R."/>
            <person name="Tritt A."/>
            <person name="Adam C."/>
            <person name="Daum C."/>
            <person name="Floudas D."/>
            <person name="Sun H."/>
            <person name="Yadav J.S."/>
            <person name="Pangilinan J."/>
            <person name="Larsson K.H."/>
            <person name="Matsuura K."/>
            <person name="Barry K."/>
            <person name="Labutti K."/>
            <person name="Kuo R."/>
            <person name="Ohm R.A."/>
            <person name="Bhattacharya S.S."/>
            <person name="Shirouzu T."/>
            <person name="Yoshinaga Y."/>
            <person name="Martin F.M."/>
            <person name="Grigoriev I.V."/>
            <person name="Hibbett D.S."/>
        </authorList>
    </citation>
    <scope>NUCLEOTIDE SEQUENCE [LARGE SCALE GENOMIC DNA]</scope>
    <source>
        <strain evidence="2 3">L-15889</strain>
    </source>
</reference>
<keyword evidence="1" id="KW-0812">Transmembrane</keyword>
<protein>
    <submittedName>
        <fullName evidence="2">Uncharacterized protein</fullName>
    </submittedName>
</protein>
<proteinExistence type="predicted"/>
<dbReference type="EMBL" id="KV429063">
    <property type="protein sequence ID" value="KZT68854.1"/>
    <property type="molecule type" value="Genomic_DNA"/>
</dbReference>
<evidence type="ECO:0000313" key="3">
    <source>
        <dbReference type="Proteomes" id="UP000076727"/>
    </source>
</evidence>
<organism evidence="2 3">
    <name type="scientific">Daedalea quercina L-15889</name>
    <dbReference type="NCBI Taxonomy" id="1314783"/>
    <lineage>
        <taxon>Eukaryota</taxon>
        <taxon>Fungi</taxon>
        <taxon>Dikarya</taxon>
        <taxon>Basidiomycota</taxon>
        <taxon>Agaricomycotina</taxon>
        <taxon>Agaricomycetes</taxon>
        <taxon>Polyporales</taxon>
        <taxon>Fomitopsis</taxon>
    </lineage>
</organism>
<evidence type="ECO:0000313" key="2">
    <source>
        <dbReference type="EMBL" id="KZT68854.1"/>
    </source>
</evidence>
<keyword evidence="1" id="KW-0472">Membrane</keyword>
<sequence>MSSVWKSWFLYKVFACLVSVLITSMVFCARFDTDGTDLLMLSAVLLIVRLSRHILYHLRAAPWYHLISLQLCSSLVSKTYESSVLRTTLSLYHIIHNTFAEVMRTERHRARN</sequence>
<keyword evidence="1" id="KW-1133">Transmembrane helix</keyword>